<name>A0ACD0P5U6_9BASI</name>
<evidence type="ECO:0000313" key="1">
    <source>
        <dbReference type="EMBL" id="PWN53433.1"/>
    </source>
</evidence>
<dbReference type="EMBL" id="KZ819726">
    <property type="protein sequence ID" value="PWN53433.1"/>
    <property type="molecule type" value="Genomic_DNA"/>
</dbReference>
<organism evidence="1 2">
    <name type="scientific">Violaceomyces palustris</name>
    <dbReference type="NCBI Taxonomy" id="1673888"/>
    <lineage>
        <taxon>Eukaryota</taxon>
        <taxon>Fungi</taxon>
        <taxon>Dikarya</taxon>
        <taxon>Basidiomycota</taxon>
        <taxon>Ustilaginomycotina</taxon>
        <taxon>Ustilaginomycetes</taxon>
        <taxon>Violaceomycetales</taxon>
        <taxon>Violaceomycetaceae</taxon>
        <taxon>Violaceomyces</taxon>
    </lineage>
</organism>
<dbReference type="Proteomes" id="UP000245626">
    <property type="component" value="Unassembled WGS sequence"/>
</dbReference>
<gene>
    <name evidence="1" type="ORF">IE53DRAFT_384083</name>
</gene>
<accession>A0ACD0P5U6</accession>
<keyword evidence="2" id="KW-1185">Reference proteome</keyword>
<proteinExistence type="predicted"/>
<protein>
    <submittedName>
        <fullName evidence="1">RNA polymerase I associated factor, A49-like protein</fullName>
    </submittedName>
</protein>
<reference evidence="1 2" key="1">
    <citation type="journal article" date="2018" name="Mol. Biol. Evol.">
        <title>Broad Genomic Sampling Reveals a Smut Pathogenic Ancestry of the Fungal Clade Ustilaginomycotina.</title>
        <authorList>
            <person name="Kijpornyongpan T."/>
            <person name="Mondo S.J."/>
            <person name="Barry K."/>
            <person name="Sandor L."/>
            <person name="Lee J."/>
            <person name="Lipzen A."/>
            <person name="Pangilinan J."/>
            <person name="LaButti K."/>
            <person name="Hainaut M."/>
            <person name="Henrissat B."/>
            <person name="Grigoriev I.V."/>
            <person name="Spatafora J.W."/>
            <person name="Aime M.C."/>
        </authorList>
    </citation>
    <scope>NUCLEOTIDE SEQUENCE [LARGE SCALE GENOMIC DNA]</scope>
    <source>
        <strain evidence="1 2">SA 807</strain>
    </source>
</reference>
<sequence>MGSSSSPSKKAHKSGSKKASSSSLASSSSTTPSKRKSNDQPLPTSSSSSEKKVKTRENQRSSVVGDFIGSKEKPPSGKAVCRVSKAREAGPVLASFADFTPSPSTPFTLYRAEPLAGAPVNGEGIQDRLVLAGETDTIEYLGDNWRFGNLEENKGYTGEYMLGVYDPSTSSVTLRSAPLFTVSRSVKALNDLVGMADERESQDWSVRVQARRDLGEAFGNRKAKAAVRNQDRMKVDTRNMEGILDQVTEGIEDSTASLPTKEVLEATANQARPVPPANLQAEHPSEAYALSDLIPPNVLKQLSIKRLIDCQDQASLAAALPVPGPRHSRWLVTRTWSAVQNAQHSQASSSTTSFDSDGQAIPKPGGGEEARNRVKVALYIALLWAFRKNSKLADRSVLVEKLKLEGEQEPVLEDMIRRFTETQRGSNKPQLTTFSETKLLAYMFALCLHLDNFSVDSQSIASDLALAPKRVSDIFKSLGCTSADRVQHGIDDNSKEYSRKEKRMILKLPLVFPKVSRGGPPKKR</sequence>
<evidence type="ECO:0000313" key="2">
    <source>
        <dbReference type="Proteomes" id="UP000245626"/>
    </source>
</evidence>